<sequence length="540" mass="61784">MNRLSDLKKSLILSETDKQQGYWMLDDTHFPRPLTPLFASFMMPAVTSGSQRAFENMKMPIAQFIVKSDNGYYYQMMPPHPEPFEERMVKHKMKMMAFFPQIRSYMETRVNEFYMPFYNKLSERSAGPISMEEALQYVEELQQFYTKAWQYHFEISIPPTLLAIALEEAYGRVTEAEDPSEVYDLMQGIMNMSLETDRGLWLLANQVKSSALLRSILETSENPSETLGHSAEGRAFMKELQDFLSIYGHRTANTHGFTEETWFENPSYALSIIKNYVQSDYDFDAEFKEVMAERNAKAKELFERLPDGEPTERFKTMYNWALSCWGVDEDHHFYIDAMIAAKSRYFLKNIGRTLVRHRILTGEEDIFFIYLDDLLEVLQEPKPLHEVVEQNKNRFNEDRNRKPSPFFGVEPIQTPDPVIERIFGLPQPTEDPAKILKGYAASAGIYTGKIKVIYGQDDFAKLNKGDILVCRTTTPPWTVLFSIAGALITDAGGILSHASIVAREYKLPAVVGTKAATSILKDGDRVTVDGTSGVVSFEPS</sequence>
<dbReference type="Proteomes" id="UP001596105">
    <property type="component" value="Unassembled WGS sequence"/>
</dbReference>
<comment type="caution">
    <text evidence="2">The sequence shown here is derived from an EMBL/GenBank/DDBJ whole genome shotgun (WGS) entry which is preliminary data.</text>
</comment>
<proteinExistence type="predicted"/>
<dbReference type="InterPro" id="IPR036637">
    <property type="entry name" value="Phosphohistidine_dom_sf"/>
</dbReference>
<keyword evidence="3" id="KW-1185">Reference proteome</keyword>
<dbReference type="PANTHER" id="PTHR43615:SF1">
    <property type="entry name" value="PPDK_N DOMAIN-CONTAINING PROTEIN"/>
    <property type="match status" value="1"/>
</dbReference>
<name>A0ABW0LSN0_9BACL</name>
<dbReference type="SUPFAM" id="SSF52009">
    <property type="entry name" value="Phosphohistidine domain"/>
    <property type="match status" value="1"/>
</dbReference>
<gene>
    <name evidence="2" type="ORF">ACFPPD_06075</name>
</gene>
<dbReference type="InterPro" id="IPR008279">
    <property type="entry name" value="PEP-util_enz_mobile_dom"/>
</dbReference>
<reference evidence="3" key="1">
    <citation type="journal article" date="2019" name="Int. J. Syst. Evol. Microbiol.">
        <title>The Global Catalogue of Microorganisms (GCM) 10K type strain sequencing project: providing services to taxonomists for standard genome sequencing and annotation.</title>
        <authorList>
            <consortium name="The Broad Institute Genomics Platform"/>
            <consortium name="The Broad Institute Genome Sequencing Center for Infectious Disease"/>
            <person name="Wu L."/>
            <person name="Ma J."/>
        </authorList>
    </citation>
    <scope>NUCLEOTIDE SEQUENCE [LARGE SCALE GENOMIC DNA]</scope>
    <source>
        <strain evidence="3">CCUG 57113</strain>
    </source>
</reference>
<evidence type="ECO:0000259" key="1">
    <source>
        <dbReference type="Pfam" id="PF00391"/>
    </source>
</evidence>
<dbReference type="EMBL" id="JBHSMH010000008">
    <property type="protein sequence ID" value="MFC5468281.1"/>
    <property type="molecule type" value="Genomic_DNA"/>
</dbReference>
<dbReference type="PANTHER" id="PTHR43615">
    <property type="entry name" value="PHOSPHOENOLPYRUVATE SYNTHASE-RELATED"/>
    <property type="match status" value="1"/>
</dbReference>
<accession>A0ABW0LSN0</accession>
<dbReference type="Gene3D" id="3.50.30.10">
    <property type="entry name" value="Phosphohistidine domain"/>
    <property type="match status" value="1"/>
</dbReference>
<protein>
    <submittedName>
        <fullName evidence="2">PEP-utilizing enzyme</fullName>
    </submittedName>
</protein>
<evidence type="ECO:0000313" key="2">
    <source>
        <dbReference type="EMBL" id="MFC5468281.1"/>
    </source>
</evidence>
<dbReference type="InterPro" id="IPR051549">
    <property type="entry name" value="PEP_Utilizing_Enz"/>
</dbReference>
<evidence type="ECO:0000313" key="3">
    <source>
        <dbReference type="Proteomes" id="UP001596105"/>
    </source>
</evidence>
<dbReference type="RefSeq" id="WP_209750184.1">
    <property type="nucleotide sequence ID" value="NZ_JBHSMH010000008.1"/>
</dbReference>
<dbReference type="Pfam" id="PF00391">
    <property type="entry name" value="PEP-utilizers"/>
    <property type="match status" value="1"/>
</dbReference>
<feature type="domain" description="PEP-utilising enzyme mobile" evidence="1">
    <location>
        <begin position="463"/>
        <end position="533"/>
    </location>
</feature>
<organism evidence="2 3">
    <name type="scientific">Cohnella suwonensis</name>
    <dbReference type="NCBI Taxonomy" id="696072"/>
    <lineage>
        <taxon>Bacteria</taxon>
        <taxon>Bacillati</taxon>
        <taxon>Bacillota</taxon>
        <taxon>Bacilli</taxon>
        <taxon>Bacillales</taxon>
        <taxon>Paenibacillaceae</taxon>
        <taxon>Cohnella</taxon>
    </lineage>
</organism>